<keyword evidence="1" id="KW-1133">Transmembrane helix</keyword>
<dbReference type="RefSeq" id="WP_386740011.1">
    <property type="nucleotide sequence ID" value="NZ_JBHSMG010000002.1"/>
</dbReference>
<keyword evidence="2" id="KW-0732">Signal</keyword>
<dbReference type="EMBL" id="JBHSMG010000002">
    <property type="protein sequence ID" value="MFC5502312.1"/>
    <property type="molecule type" value="Genomic_DNA"/>
</dbReference>
<evidence type="ECO:0008006" key="5">
    <source>
        <dbReference type="Google" id="ProtNLM"/>
    </source>
</evidence>
<organism evidence="3 4">
    <name type="scientific">Lysinimonas soli</name>
    <dbReference type="NCBI Taxonomy" id="1074233"/>
    <lineage>
        <taxon>Bacteria</taxon>
        <taxon>Bacillati</taxon>
        <taxon>Actinomycetota</taxon>
        <taxon>Actinomycetes</taxon>
        <taxon>Micrococcales</taxon>
        <taxon>Microbacteriaceae</taxon>
        <taxon>Lysinimonas</taxon>
    </lineage>
</organism>
<proteinExistence type="predicted"/>
<sequence>MLKKFLAATSAVALALGMIALTSLAGPASSASASTKQDSTATQDSTPQQTDPAYVIVAWKMPSWSGNDATWPQTFFAKAYSNSKDLNALDSQLTTCGTSYQVDVYNNSDVTTSLIAGGHLDRPGDPAEDFPLPESLGVTFKLVHNADCLPQDASASVNVSSPSCTAPGTATFNLVNASWSATTPEDQTVGDHTRTAIAASGHTFAGGATTLEVHYTVPGVLDAHAPSCYNPAPVKPSYSSNTQCGVYGSISLVDTAYITYAITAGDGKQGINVVTATAVSPYTLDPAAASSWVIDLGSYSDCYRPAVSWTLAGCTVSGPDTSIKELSITFDNTASTAAITFTVPSASITKIVAAGASETVTVPIGTSGSSGLKVYADGELLDQTDPVAAFDGCLPATVKADPAVAATCSPSGAVLDGSVIVDYQPGTVKYTITGGPGSVHIVANSSATTLPPGTYTVTPTAMPGYVLDPSTPASWEETIADPSPCSTPGCTDGQLSSSDSLDGCQPPTLAAWPTAVTVTNPTCSAQNGTLTVGELDGVSFFAEVDYFLNDSSTPMSSQTVSLPAGNYTVTASPHTAGDGLTGPASFKVTIAAATVLCADLKTLALTGSSPTGGVVLGYLLLASGLAIVAMRLTRRRGRLG</sequence>
<evidence type="ECO:0000313" key="3">
    <source>
        <dbReference type="EMBL" id="MFC5502312.1"/>
    </source>
</evidence>
<comment type="caution">
    <text evidence="3">The sequence shown here is derived from an EMBL/GenBank/DDBJ whole genome shotgun (WGS) entry which is preliminary data.</text>
</comment>
<reference evidence="4" key="1">
    <citation type="journal article" date="2019" name="Int. J. Syst. Evol. Microbiol.">
        <title>The Global Catalogue of Microorganisms (GCM) 10K type strain sequencing project: providing services to taxonomists for standard genome sequencing and annotation.</title>
        <authorList>
            <consortium name="The Broad Institute Genomics Platform"/>
            <consortium name="The Broad Institute Genome Sequencing Center for Infectious Disease"/>
            <person name="Wu L."/>
            <person name="Ma J."/>
        </authorList>
    </citation>
    <scope>NUCLEOTIDE SEQUENCE [LARGE SCALE GENOMIC DNA]</scope>
    <source>
        <strain evidence="4">CGMCC 4.6997</strain>
    </source>
</reference>
<keyword evidence="1" id="KW-0472">Membrane</keyword>
<protein>
    <recommendedName>
        <fullName evidence="5">Prealbumin-like fold domain-containing protein</fullName>
    </recommendedName>
</protein>
<feature type="transmembrane region" description="Helical" evidence="1">
    <location>
        <begin position="615"/>
        <end position="633"/>
    </location>
</feature>
<evidence type="ECO:0000313" key="4">
    <source>
        <dbReference type="Proteomes" id="UP001596039"/>
    </source>
</evidence>
<keyword evidence="4" id="KW-1185">Reference proteome</keyword>
<evidence type="ECO:0000256" key="2">
    <source>
        <dbReference type="SAM" id="SignalP"/>
    </source>
</evidence>
<accession>A0ABW0NST6</accession>
<dbReference type="Proteomes" id="UP001596039">
    <property type="component" value="Unassembled WGS sequence"/>
</dbReference>
<keyword evidence="1" id="KW-0812">Transmembrane</keyword>
<feature type="signal peptide" evidence="2">
    <location>
        <begin position="1"/>
        <end position="25"/>
    </location>
</feature>
<name>A0ABW0NST6_9MICO</name>
<gene>
    <name evidence="3" type="ORF">ACFPJ4_08690</name>
</gene>
<evidence type="ECO:0000256" key="1">
    <source>
        <dbReference type="SAM" id="Phobius"/>
    </source>
</evidence>
<feature type="chain" id="PRO_5046557138" description="Prealbumin-like fold domain-containing protein" evidence="2">
    <location>
        <begin position="26"/>
        <end position="640"/>
    </location>
</feature>